<feature type="compositionally biased region" description="Gly residues" evidence="6">
    <location>
        <begin position="359"/>
        <end position="384"/>
    </location>
</feature>
<organism evidence="8 9">
    <name type="scientific">Schizophyllum amplum</name>
    <dbReference type="NCBI Taxonomy" id="97359"/>
    <lineage>
        <taxon>Eukaryota</taxon>
        <taxon>Fungi</taxon>
        <taxon>Dikarya</taxon>
        <taxon>Basidiomycota</taxon>
        <taxon>Agaricomycotina</taxon>
        <taxon>Agaricomycetes</taxon>
        <taxon>Agaricomycetidae</taxon>
        <taxon>Agaricales</taxon>
        <taxon>Schizophyllaceae</taxon>
        <taxon>Schizophyllum</taxon>
    </lineage>
</organism>
<dbReference type="SMART" id="SM00432">
    <property type="entry name" value="MADS"/>
    <property type="match status" value="1"/>
</dbReference>
<dbReference type="PRINTS" id="PR00404">
    <property type="entry name" value="MADSDOMAIN"/>
</dbReference>
<feature type="domain" description="MADS-box" evidence="7">
    <location>
        <begin position="1"/>
        <end position="51"/>
    </location>
</feature>
<dbReference type="GO" id="GO:0045944">
    <property type="term" value="P:positive regulation of transcription by RNA polymerase II"/>
    <property type="evidence" value="ECO:0007669"/>
    <property type="project" value="TreeGrafter"/>
</dbReference>
<feature type="region of interest" description="Disordered" evidence="6">
    <location>
        <begin position="343"/>
        <end position="413"/>
    </location>
</feature>
<evidence type="ECO:0000256" key="3">
    <source>
        <dbReference type="ARBA" id="ARBA00023125"/>
    </source>
</evidence>
<dbReference type="GO" id="GO:0000981">
    <property type="term" value="F:DNA-binding transcription factor activity, RNA polymerase II-specific"/>
    <property type="evidence" value="ECO:0007669"/>
    <property type="project" value="TreeGrafter"/>
</dbReference>
<evidence type="ECO:0000256" key="2">
    <source>
        <dbReference type="ARBA" id="ARBA00023015"/>
    </source>
</evidence>
<dbReference type="PANTHER" id="PTHR11945:SF534">
    <property type="entry name" value="MYOCYTE-SPECIFIC ENHANCER FACTOR 2"/>
    <property type="match status" value="1"/>
</dbReference>
<dbReference type="SUPFAM" id="SSF55455">
    <property type="entry name" value="SRF-like"/>
    <property type="match status" value="1"/>
</dbReference>
<evidence type="ECO:0000256" key="4">
    <source>
        <dbReference type="ARBA" id="ARBA00023163"/>
    </source>
</evidence>
<dbReference type="GO" id="GO:0005634">
    <property type="term" value="C:nucleus"/>
    <property type="evidence" value="ECO:0007669"/>
    <property type="project" value="UniProtKB-SubCell"/>
</dbReference>
<proteinExistence type="predicted"/>
<feature type="compositionally biased region" description="Polar residues" evidence="6">
    <location>
        <begin position="129"/>
        <end position="171"/>
    </location>
</feature>
<dbReference type="EMBL" id="VDMD01000015">
    <property type="protein sequence ID" value="TRM61857.1"/>
    <property type="molecule type" value="Genomic_DNA"/>
</dbReference>
<evidence type="ECO:0000256" key="1">
    <source>
        <dbReference type="ARBA" id="ARBA00004123"/>
    </source>
</evidence>
<dbReference type="GO" id="GO:0046983">
    <property type="term" value="F:protein dimerization activity"/>
    <property type="evidence" value="ECO:0007669"/>
    <property type="project" value="InterPro"/>
</dbReference>
<dbReference type="GO" id="GO:0000978">
    <property type="term" value="F:RNA polymerase II cis-regulatory region sequence-specific DNA binding"/>
    <property type="evidence" value="ECO:0007669"/>
    <property type="project" value="TreeGrafter"/>
</dbReference>
<feature type="compositionally biased region" description="Acidic residues" evidence="6">
    <location>
        <begin position="98"/>
        <end position="108"/>
    </location>
</feature>
<dbReference type="InterPro" id="IPR036879">
    <property type="entry name" value="TF_MADSbox_sf"/>
</dbReference>
<keyword evidence="3" id="KW-0238">DNA-binding</keyword>
<dbReference type="AlphaFoldDB" id="A0A550CAM6"/>
<feature type="region of interest" description="Disordered" evidence="6">
    <location>
        <begin position="77"/>
        <end position="226"/>
    </location>
</feature>
<dbReference type="STRING" id="97359.A0A550CAM6"/>
<evidence type="ECO:0000259" key="7">
    <source>
        <dbReference type="PROSITE" id="PS50066"/>
    </source>
</evidence>
<keyword evidence="4" id="KW-0804">Transcription</keyword>
<protein>
    <recommendedName>
        <fullName evidence="7">MADS-box domain-containing protein</fullName>
    </recommendedName>
</protein>
<dbReference type="Proteomes" id="UP000320762">
    <property type="component" value="Unassembled WGS sequence"/>
</dbReference>
<keyword evidence="2" id="KW-0805">Transcription regulation</keyword>
<dbReference type="PROSITE" id="PS50066">
    <property type="entry name" value="MADS_BOX_2"/>
    <property type="match status" value="1"/>
</dbReference>
<dbReference type="InterPro" id="IPR002100">
    <property type="entry name" value="TF_MADSbox"/>
</dbReference>
<comment type="subcellular location">
    <subcellularLocation>
        <location evidence="1">Nucleus</location>
    </subcellularLocation>
</comment>
<evidence type="ECO:0000256" key="6">
    <source>
        <dbReference type="SAM" id="MobiDB-lite"/>
    </source>
</evidence>
<feature type="compositionally biased region" description="Pro residues" evidence="6">
    <location>
        <begin position="201"/>
        <end position="212"/>
    </location>
</feature>
<keyword evidence="5" id="KW-0539">Nucleus</keyword>
<keyword evidence="9" id="KW-1185">Reference proteome</keyword>
<dbReference type="Pfam" id="PF00319">
    <property type="entry name" value="SRF-TF"/>
    <property type="match status" value="1"/>
</dbReference>
<dbReference type="PANTHER" id="PTHR11945">
    <property type="entry name" value="MADS BOX PROTEIN"/>
    <property type="match status" value="1"/>
</dbReference>
<evidence type="ECO:0000313" key="9">
    <source>
        <dbReference type="Proteomes" id="UP000320762"/>
    </source>
</evidence>
<name>A0A550CAM6_9AGAR</name>
<reference evidence="8 9" key="1">
    <citation type="journal article" date="2019" name="New Phytol.">
        <title>Comparative genomics reveals unique wood-decay strategies and fruiting body development in the Schizophyllaceae.</title>
        <authorList>
            <person name="Almasi E."/>
            <person name="Sahu N."/>
            <person name="Krizsan K."/>
            <person name="Balint B."/>
            <person name="Kovacs G.M."/>
            <person name="Kiss B."/>
            <person name="Cseklye J."/>
            <person name="Drula E."/>
            <person name="Henrissat B."/>
            <person name="Nagy I."/>
            <person name="Chovatia M."/>
            <person name="Adam C."/>
            <person name="LaButti K."/>
            <person name="Lipzen A."/>
            <person name="Riley R."/>
            <person name="Grigoriev I.V."/>
            <person name="Nagy L.G."/>
        </authorList>
    </citation>
    <scope>NUCLEOTIDE SEQUENCE [LARGE SCALE GENOMIC DNA]</scope>
    <source>
        <strain evidence="8 9">NL-1724</strain>
    </source>
</reference>
<comment type="caution">
    <text evidence="8">The sequence shown here is derived from an EMBL/GenBank/DDBJ whole genome shotgun (WGS) entry which is preliminary data.</text>
</comment>
<dbReference type="Gene3D" id="3.40.1810.10">
    <property type="entry name" value="Transcription factor, MADS-box"/>
    <property type="match status" value="1"/>
</dbReference>
<gene>
    <name evidence="8" type="ORF">BD626DRAFT_500757</name>
</gene>
<evidence type="ECO:0000313" key="8">
    <source>
        <dbReference type="EMBL" id="TRM61857.1"/>
    </source>
</evidence>
<sequence length="413" mass="42818">MGRRKIEIQPIRHERNRSVTFLKRKNGLFKKAYELGVLCSVDIAVIVFEERQGHHTKVYEYGSRNVSEIVQRHLKFDGDKDARGPSDFSGGNPTIAANDDEDDEDDDAPAPTNPRKRQRTTGPPIAPTPVNTSDTRTPSNDTAPSRAPSGNNFASDNVPSSLPHSGPSSNVDFLPPQTYRQQGPPLTLSGSCTPPHQCPTCRPPSHPCPSPPTGTSLLPASANPTRAATKMHAPAHLTTTATPPPATAWTPQTQAPALAPPPSIPAPATLCGQAAAHRQVRAALTSARVTLGRTVPFRAMRACQGASALGAVQLRRARTRTRGTVLACFGGRYGGPPGMPNVGGGGAGGHDRNMEWPMHGGGPPGGGGGGGGGGGPGGPGGNVGSGPPTSASMNWLAFLGSGMNAKQDGHPRP</sequence>
<accession>A0A550CAM6</accession>
<dbReference type="OrthoDB" id="1898716at2759"/>
<evidence type="ECO:0000256" key="5">
    <source>
        <dbReference type="ARBA" id="ARBA00023242"/>
    </source>
</evidence>